<evidence type="ECO:0000313" key="3">
    <source>
        <dbReference type="EMBL" id="RNF19913.1"/>
    </source>
</evidence>
<name>A0A3R7LSN4_9TRYP</name>
<keyword evidence="2" id="KW-0472">Membrane</keyword>
<evidence type="ECO:0000256" key="2">
    <source>
        <dbReference type="SAM" id="Phobius"/>
    </source>
</evidence>
<reference evidence="3 4" key="1">
    <citation type="journal article" date="2018" name="BMC Genomics">
        <title>Genomic comparison of Trypanosoma conorhini and Trypanosoma rangeli to Trypanosoma cruzi strains of high and low virulence.</title>
        <authorList>
            <person name="Bradwell K.R."/>
            <person name="Koparde V.N."/>
            <person name="Matveyev A.V."/>
            <person name="Serrano M.G."/>
            <person name="Alves J.M."/>
            <person name="Parikh H."/>
            <person name="Huang B."/>
            <person name="Lee V."/>
            <person name="Espinosa-Alvarez O."/>
            <person name="Ortiz P.A."/>
            <person name="Costa-Martins A.G."/>
            <person name="Teixeira M.M."/>
            <person name="Buck G.A."/>
        </authorList>
    </citation>
    <scope>NUCLEOTIDE SEQUENCE [LARGE SCALE GENOMIC DNA]</scope>
    <source>
        <strain evidence="3 4">025E</strain>
    </source>
</reference>
<keyword evidence="2" id="KW-0812">Transmembrane</keyword>
<keyword evidence="1" id="KW-0175">Coiled coil</keyword>
<dbReference type="GeneID" id="40317665"/>
<feature type="transmembrane region" description="Helical" evidence="2">
    <location>
        <begin position="238"/>
        <end position="257"/>
    </location>
</feature>
<dbReference type="OrthoDB" id="252932at2759"/>
<feature type="coiled-coil region" evidence="1">
    <location>
        <begin position="51"/>
        <end position="78"/>
    </location>
</feature>
<sequence>MGASDLDCEDGLWTSGGAGGVDFITTCTQGNGGLVFKSHVGANESDWGAVVERERVELSRVEADLAEFAELLAKLEGELRDSGLVHRQRELVEMYVGCSENGEDGLDVEKELQTLLQEHRRFVRAMYKTLMEQGAREQLLQVRLDGVGRGLACAAKTCAAVDGTEEQERRRKVVEELNGKHRHLSDVLSAAGNDLRKLHVLQQRREECVLRLLQEHAPLLAARCAENASFLSETLETGIFSMAGGVLLGAVFGTLMYKRYSLI</sequence>
<dbReference type="AlphaFoldDB" id="A0A3R7LSN4"/>
<evidence type="ECO:0000313" key="4">
    <source>
        <dbReference type="Proteomes" id="UP000284403"/>
    </source>
</evidence>
<comment type="caution">
    <text evidence="3">The sequence shown here is derived from an EMBL/GenBank/DDBJ whole genome shotgun (WGS) entry which is preliminary data.</text>
</comment>
<evidence type="ECO:0000256" key="1">
    <source>
        <dbReference type="SAM" id="Coils"/>
    </source>
</evidence>
<dbReference type="RefSeq" id="XP_029229027.1">
    <property type="nucleotide sequence ID" value="XM_029370967.1"/>
</dbReference>
<accession>A0A3R7LSN4</accession>
<proteinExistence type="predicted"/>
<keyword evidence="2" id="KW-1133">Transmembrane helix</keyword>
<organism evidence="3 4">
    <name type="scientific">Trypanosoma conorhini</name>
    <dbReference type="NCBI Taxonomy" id="83891"/>
    <lineage>
        <taxon>Eukaryota</taxon>
        <taxon>Discoba</taxon>
        <taxon>Euglenozoa</taxon>
        <taxon>Kinetoplastea</taxon>
        <taxon>Metakinetoplastina</taxon>
        <taxon>Trypanosomatida</taxon>
        <taxon>Trypanosomatidae</taxon>
        <taxon>Trypanosoma</taxon>
    </lineage>
</organism>
<gene>
    <name evidence="3" type="ORF">Tco025E_04054</name>
</gene>
<keyword evidence="4" id="KW-1185">Reference proteome</keyword>
<protein>
    <submittedName>
        <fullName evidence="3">Uncharacterized protein</fullName>
    </submittedName>
</protein>
<dbReference type="Proteomes" id="UP000284403">
    <property type="component" value="Unassembled WGS sequence"/>
</dbReference>
<dbReference type="EMBL" id="MKKU01000192">
    <property type="protein sequence ID" value="RNF19913.1"/>
    <property type="molecule type" value="Genomic_DNA"/>
</dbReference>